<feature type="non-terminal residue" evidence="2">
    <location>
        <position position="1"/>
    </location>
</feature>
<organism evidence="2 3">
    <name type="scientific">Mucuna pruriens</name>
    <name type="common">Velvet bean</name>
    <name type="synonym">Dolichos pruriens</name>
    <dbReference type="NCBI Taxonomy" id="157652"/>
    <lineage>
        <taxon>Eukaryota</taxon>
        <taxon>Viridiplantae</taxon>
        <taxon>Streptophyta</taxon>
        <taxon>Embryophyta</taxon>
        <taxon>Tracheophyta</taxon>
        <taxon>Spermatophyta</taxon>
        <taxon>Magnoliopsida</taxon>
        <taxon>eudicotyledons</taxon>
        <taxon>Gunneridae</taxon>
        <taxon>Pentapetalae</taxon>
        <taxon>rosids</taxon>
        <taxon>fabids</taxon>
        <taxon>Fabales</taxon>
        <taxon>Fabaceae</taxon>
        <taxon>Papilionoideae</taxon>
        <taxon>50 kb inversion clade</taxon>
        <taxon>NPAAA clade</taxon>
        <taxon>indigoferoid/millettioid clade</taxon>
        <taxon>Phaseoleae</taxon>
        <taxon>Mucuna</taxon>
    </lineage>
</organism>
<protein>
    <submittedName>
        <fullName evidence="2">Uncharacterized protein</fullName>
    </submittedName>
</protein>
<evidence type="ECO:0000313" key="3">
    <source>
        <dbReference type="Proteomes" id="UP000257109"/>
    </source>
</evidence>
<evidence type="ECO:0000256" key="1">
    <source>
        <dbReference type="SAM" id="MobiDB-lite"/>
    </source>
</evidence>
<reference evidence="2" key="1">
    <citation type="submission" date="2018-05" db="EMBL/GenBank/DDBJ databases">
        <title>Draft genome of Mucuna pruriens seed.</title>
        <authorList>
            <person name="Nnadi N.E."/>
            <person name="Vos R."/>
            <person name="Hasami M.H."/>
            <person name="Devisetty U.K."/>
            <person name="Aguiy J.C."/>
        </authorList>
    </citation>
    <scope>NUCLEOTIDE SEQUENCE [LARGE SCALE GENOMIC DNA]</scope>
    <source>
        <strain evidence="2">JCA_2017</strain>
    </source>
</reference>
<gene>
    <name evidence="2" type="ORF">CR513_32727</name>
</gene>
<feature type="region of interest" description="Disordered" evidence="1">
    <location>
        <begin position="1"/>
        <end position="24"/>
    </location>
</feature>
<dbReference type="EMBL" id="QJKJ01006647">
    <property type="protein sequence ID" value="RDX85998.1"/>
    <property type="molecule type" value="Genomic_DNA"/>
</dbReference>
<dbReference type="AlphaFoldDB" id="A0A371G605"/>
<sequence>MSPFLLTSNCRSKNGHPKNNNAHMSSYNFDYTINQIDEDDQDNLEIPTKLRRLIKQESK</sequence>
<accession>A0A371G605</accession>
<dbReference type="Proteomes" id="UP000257109">
    <property type="component" value="Unassembled WGS sequence"/>
</dbReference>
<comment type="caution">
    <text evidence="2">The sequence shown here is derived from an EMBL/GenBank/DDBJ whole genome shotgun (WGS) entry which is preliminary data.</text>
</comment>
<keyword evidence="3" id="KW-1185">Reference proteome</keyword>
<evidence type="ECO:0000313" key="2">
    <source>
        <dbReference type="EMBL" id="RDX85998.1"/>
    </source>
</evidence>
<proteinExistence type="predicted"/>
<name>A0A371G605_MUCPR</name>